<dbReference type="AlphaFoldDB" id="A0A423W813"/>
<comment type="caution">
    <text evidence="2">The sequence shown here is derived from an EMBL/GenBank/DDBJ whole genome shotgun (WGS) entry which is preliminary data.</text>
</comment>
<dbReference type="OrthoDB" id="420046at2759"/>
<evidence type="ECO:0000313" key="3">
    <source>
        <dbReference type="Proteomes" id="UP000283895"/>
    </source>
</evidence>
<evidence type="ECO:0000313" key="2">
    <source>
        <dbReference type="EMBL" id="ROV99478.1"/>
    </source>
</evidence>
<accession>A0A423W813</accession>
<feature type="region of interest" description="Disordered" evidence="1">
    <location>
        <begin position="599"/>
        <end position="633"/>
    </location>
</feature>
<evidence type="ECO:0000256" key="1">
    <source>
        <dbReference type="SAM" id="MobiDB-lite"/>
    </source>
</evidence>
<gene>
    <name evidence="2" type="ORF">VMCG_06411</name>
</gene>
<feature type="compositionally biased region" description="Low complexity" evidence="1">
    <location>
        <begin position="748"/>
        <end position="769"/>
    </location>
</feature>
<sequence length="817" mass="88620">MTKKKNKQGTEPSDGSNGILSTPAQPSSNASTTASSKKDAIANSKSSKSKTNAPPAPQRPASPALIICRNKHWRYISSFHGPWLQLPHEILETLVNINYNTPRPRPIDPAVFYDLVKIRRLVDDATDLAVRAASGVVSLNSLHNSHPAAALGLGYGGGNQPKLSAERKHKLREQATQKLARAYRLDEIACSVATMQSASALEEVAALVLKRDPNNLDAKYVHFFHEKIPSRQLAESTSLHTLDEVISGQQSEGEPLRTRATVRVFKEDYEGAARDLTEALQVYRVHKAHKMAGISRELQVGGRGSRRLDVKLGEDQQPSSLEIQLLFARAGVYLSIACLHVNDALLPLPSAREKEAEENGCGKAANPTESLADGGEELDTGTSTPTTEVPPPPELTAAEKETHRRVMEARKIVKTNAKKALRDYMSYLSNFDYSPNLPTDVADDFTRKVKAGKNRGRIRSDSPSSEISHTVYTLNQLFAATPPTDLPPYPPTDLAGPEPDASATYVGTTMEMVTYHPLMTDALHALLLCHVLVQTSTKELQRHSYMVARLARLAEGYPIFQASRSPARADWIEVLRRGENWVGLASPWESLCAAAPLYPGQSSQNTNNNNNKSSPRQGQPAQKALPAPPEPAVVKEVVNKEEKKRDHLDDEDHERINQQALMRAIEDDRVGDEATLRAAISAHRKRAEDDLRAARGRSEGGSGEEANNGIIVPVAAANGASSGNPQNAPPPAATTTATAVQIANGKGSSPPSATTTTSTSSNRTPSPGTAHRRWAMDEGREYPILTERASAVARWLREAPPNAGGSGSSKRKKKVVK</sequence>
<feature type="region of interest" description="Disordered" evidence="1">
    <location>
        <begin position="357"/>
        <end position="402"/>
    </location>
</feature>
<feature type="region of interest" description="Disordered" evidence="1">
    <location>
        <begin position="682"/>
        <end position="781"/>
    </location>
</feature>
<feature type="region of interest" description="Disordered" evidence="1">
    <location>
        <begin position="1"/>
        <end position="63"/>
    </location>
</feature>
<feature type="region of interest" description="Disordered" evidence="1">
    <location>
        <begin position="796"/>
        <end position="817"/>
    </location>
</feature>
<dbReference type="Proteomes" id="UP000283895">
    <property type="component" value="Unassembled WGS sequence"/>
</dbReference>
<reference evidence="2 3" key="1">
    <citation type="submission" date="2015-09" db="EMBL/GenBank/DDBJ databases">
        <title>Host preference determinants of Valsa canker pathogens revealed by comparative genomics.</title>
        <authorList>
            <person name="Yin Z."/>
            <person name="Huang L."/>
        </authorList>
    </citation>
    <scope>NUCLEOTIDE SEQUENCE [LARGE SCALE GENOMIC DNA]</scope>
    <source>
        <strain evidence="2 3">03-1</strain>
    </source>
</reference>
<name>A0A423W813_9PEZI</name>
<dbReference type="STRING" id="356882.A0A423W813"/>
<evidence type="ECO:0008006" key="4">
    <source>
        <dbReference type="Google" id="ProtNLM"/>
    </source>
</evidence>
<feature type="compositionally biased region" description="Low complexity" evidence="1">
    <location>
        <begin position="21"/>
        <end position="53"/>
    </location>
</feature>
<proteinExistence type="predicted"/>
<protein>
    <recommendedName>
        <fullName evidence="4">Histidine kinase group protein</fullName>
    </recommendedName>
</protein>
<feature type="compositionally biased region" description="Low complexity" evidence="1">
    <location>
        <begin position="602"/>
        <end position="614"/>
    </location>
</feature>
<keyword evidence="3" id="KW-1185">Reference proteome</keyword>
<feature type="compositionally biased region" description="Polar residues" evidence="1">
    <location>
        <begin position="9"/>
        <end position="20"/>
    </location>
</feature>
<dbReference type="EMBL" id="LKEA01000023">
    <property type="protein sequence ID" value="ROV99478.1"/>
    <property type="molecule type" value="Genomic_DNA"/>
</dbReference>
<feature type="compositionally biased region" description="Basic and acidic residues" evidence="1">
    <location>
        <begin position="686"/>
        <end position="698"/>
    </location>
</feature>
<organism evidence="2 3">
    <name type="scientific">Cytospora schulzeri</name>
    <dbReference type="NCBI Taxonomy" id="448051"/>
    <lineage>
        <taxon>Eukaryota</taxon>
        <taxon>Fungi</taxon>
        <taxon>Dikarya</taxon>
        <taxon>Ascomycota</taxon>
        <taxon>Pezizomycotina</taxon>
        <taxon>Sordariomycetes</taxon>
        <taxon>Sordariomycetidae</taxon>
        <taxon>Diaporthales</taxon>
        <taxon>Cytosporaceae</taxon>
        <taxon>Cytospora</taxon>
    </lineage>
</organism>